<reference evidence="12 13" key="1">
    <citation type="journal article" date="2013" name="Proc. Natl. Acad. Sci. U.S.A.">
        <title>Fine-scale variation in meiotic recombination in Mimulus inferred from population shotgun sequencing.</title>
        <authorList>
            <person name="Hellsten U."/>
            <person name="Wright K.M."/>
            <person name="Jenkins J."/>
            <person name="Shu S."/>
            <person name="Yuan Y."/>
            <person name="Wessler S.R."/>
            <person name="Schmutz J."/>
            <person name="Willis J.H."/>
            <person name="Rokhsar D.S."/>
        </authorList>
    </citation>
    <scope>NUCLEOTIDE SEQUENCE [LARGE SCALE GENOMIC DNA]</scope>
    <source>
        <strain evidence="13">cv. DUN x IM62</strain>
    </source>
</reference>
<gene>
    <name evidence="12" type="ORF">MIMGU_mgv1a010232mg</name>
</gene>
<name>A0A022R0E0_ERYGU</name>
<dbReference type="GO" id="GO:0003677">
    <property type="term" value="F:DNA binding"/>
    <property type="evidence" value="ECO:0007669"/>
    <property type="project" value="UniProtKB-UniRule"/>
</dbReference>
<sequence length="318" mass="34904">MDSAHHLQWTQEFGVAKSMAEGGGSGACTMARPPQVVERKLVRPQKDQVTNCPRCQSTNTKFCYYNNYSLTQPRYFCKTCRRYWTEGGTLRNVPVGGGSRKNKKPSSTTSSCNNNSPSSSSMATMPPQLRIPDLNPPSNISLFSSQNPKIHDHDQGHDLNLGYNQQDYHLHGNNNNNNNISQFLDFPKIDSSSSSSALNFLRSGINNNGVRGFNSFIPMAPGTLEANSLFASSGFPFQECKQQSSLAFSNLYGNPNNQDQTAQENINGSLMFTLGSTTIKQHSSSTSTEADHDQEKGHDQINNPNGFWNGMLGGGGSW</sequence>
<dbReference type="PROSITE" id="PS50884">
    <property type="entry name" value="ZF_DOF_2"/>
    <property type="match status" value="1"/>
</dbReference>
<evidence type="ECO:0000256" key="9">
    <source>
        <dbReference type="RuleBase" id="RU369094"/>
    </source>
</evidence>
<keyword evidence="2 8" id="KW-0863">Zinc-finger</keyword>
<comment type="subcellular location">
    <subcellularLocation>
        <location evidence="8 9">Nucleus</location>
    </subcellularLocation>
</comment>
<dbReference type="AlphaFoldDB" id="A0A022R0E0"/>
<dbReference type="PROSITE" id="PS01361">
    <property type="entry name" value="ZF_DOF_1"/>
    <property type="match status" value="1"/>
</dbReference>
<dbReference type="PhylomeDB" id="A0A022R0E0"/>
<keyword evidence="6 9" id="KW-0804">Transcription</keyword>
<keyword evidence="7 8" id="KW-0539">Nucleus</keyword>
<evidence type="ECO:0000256" key="2">
    <source>
        <dbReference type="ARBA" id="ARBA00022771"/>
    </source>
</evidence>
<keyword evidence="1 9" id="KW-0479">Metal-binding</keyword>
<feature type="region of interest" description="Disordered" evidence="10">
    <location>
        <begin position="281"/>
        <end position="318"/>
    </location>
</feature>
<evidence type="ECO:0000256" key="6">
    <source>
        <dbReference type="ARBA" id="ARBA00023163"/>
    </source>
</evidence>
<dbReference type="Proteomes" id="UP000030748">
    <property type="component" value="Unassembled WGS sequence"/>
</dbReference>
<keyword evidence="3 9" id="KW-0862">Zinc</keyword>
<evidence type="ECO:0000256" key="3">
    <source>
        <dbReference type="ARBA" id="ARBA00022833"/>
    </source>
</evidence>
<keyword evidence="4 9" id="KW-0805">Transcription regulation</keyword>
<dbReference type="GO" id="GO:0005634">
    <property type="term" value="C:nucleus"/>
    <property type="evidence" value="ECO:0007669"/>
    <property type="project" value="UniProtKB-SubCell"/>
</dbReference>
<dbReference type="PANTHER" id="PTHR31992">
    <property type="entry name" value="DOF ZINC FINGER PROTEIN DOF1.4-RELATED"/>
    <property type="match status" value="1"/>
</dbReference>
<feature type="compositionally biased region" description="Low complexity" evidence="10">
    <location>
        <begin position="105"/>
        <end position="121"/>
    </location>
</feature>
<accession>A0A022R0E0</accession>
<evidence type="ECO:0000256" key="5">
    <source>
        <dbReference type="ARBA" id="ARBA00023125"/>
    </source>
</evidence>
<dbReference type="InterPro" id="IPR003851">
    <property type="entry name" value="Znf_Dof"/>
</dbReference>
<keyword evidence="13" id="KW-1185">Reference proteome</keyword>
<feature type="compositionally biased region" description="Basic and acidic residues" evidence="10">
    <location>
        <begin position="289"/>
        <end position="299"/>
    </location>
</feature>
<evidence type="ECO:0000256" key="1">
    <source>
        <dbReference type="ARBA" id="ARBA00022723"/>
    </source>
</evidence>
<evidence type="ECO:0000256" key="8">
    <source>
        <dbReference type="PROSITE-ProRule" id="PRU00071"/>
    </source>
</evidence>
<comment type="function">
    <text evidence="9">Transcription factor that binds specifically to a 5'-AA[AG]G-3' consensus core sequence.</text>
</comment>
<evidence type="ECO:0000256" key="4">
    <source>
        <dbReference type="ARBA" id="ARBA00023015"/>
    </source>
</evidence>
<dbReference type="STRING" id="4155.A0A022R0E0"/>
<evidence type="ECO:0000256" key="7">
    <source>
        <dbReference type="ARBA" id="ARBA00023242"/>
    </source>
</evidence>
<keyword evidence="5 8" id="KW-0238">DNA-binding</keyword>
<dbReference type="GO" id="GO:0003700">
    <property type="term" value="F:DNA-binding transcription factor activity"/>
    <property type="evidence" value="ECO:0007669"/>
    <property type="project" value="UniProtKB-UniRule"/>
</dbReference>
<dbReference type="EMBL" id="KI630880">
    <property type="protein sequence ID" value="EYU32270.1"/>
    <property type="molecule type" value="Genomic_DNA"/>
</dbReference>
<feature type="region of interest" description="Disordered" evidence="10">
    <location>
        <begin position="91"/>
        <end position="138"/>
    </location>
</feature>
<proteinExistence type="predicted"/>
<dbReference type="GO" id="GO:0008270">
    <property type="term" value="F:zinc ion binding"/>
    <property type="evidence" value="ECO:0007669"/>
    <property type="project" value="UniProtKB-KW"/>
</dbReference>
<organism evidence="12 13">
    <name type="scientific">Erythranthe guttata</name>
    <name type="common">Yellow monkey flower</name>
    <name type="synonym">Mimulus guttatus</name>
    <dbReference type="NCBI Taxonomy" id="4155"/>
    <lineage>
        <taxon>Eukaryota</taxon>
        <taxon>Viridiplantae</taxon>
        <taxon>Streptophyta</taxon>
        <taxon>Embryophyta</taxon>
        <taxon>Tracheophyta</taxon>
        <taxon>Spermatophyta</taxon>
        <taxon>Magnoliopsida</taxon>
        <taxon>eudicotyledons</taxon>
        <taxon>Gunneridae</taxon>
        <taxon>Pentapetalae</taxon>
        <taxon>asterids</taxon>
        <taxon>lamiids</taxon>
        <taxon>Lamiales</taxon>
        <taxon>Phrymaceae</taxon>
        <taxon>Erythranthe</taxon>
    </lineage>
</organism>
<evidence type="ECO:0000256" key="10">
    <source>
        <dbReference type="SAM" id="MobiDB-lite"/>
    </source>
</evidence>
<feature type="domain" description="Dof-type" evidence="11">
    <location>
        <begin position="50"/>
        <end position="104"/>
    </location>
</feature>
<dbReference type="PANTHER" id="PTHR31992:SF301">
    <property type="entry name" value="DOF ZINC FINGER PROTEIN DOF3.7"/>
    <property type="match status" value="1"/>
</dbReference>
<protein>
    <recommendedName>
        <fullName evidence="9">Dof zinc finger protein</fullName>
    </recommendedName>
</protein>
<dbReference type="Pfam" id="PF02701">
    <property type="entry name" value="Zn_ribbon_Dof"/>
    <property type="match status" value="1"/>
</dbReference>
<dbReference type="InterPro" id="IPR045174">
    <property type="entry name" value="Dof"/>
</dbReference>
<evidence type="ECO:0000259" key="11">
    <source>
        <dbReference type="PROSITE" id="PS50884"/>
    </source>
</evidence>
<dbReference type="eggNOG" id="ENOG502REBY">
    <property type="taxonomic scope" value="Eukaryota"/>
</dbReference>
<evidence type="ECO:0000313" key="13">
    <source>
        <dbReference type="Proteomes" id="UP000030748"/>
    </source>
</evidence>
<evidence type="ECO:0000313" key="12">
    <source>
        <dbReference type="EMBL" id="EYU32270.1"/>
    </source>
</evidence>